<dbReference type="EMBL" id="WKEW01000006">
    <property type="protein sequence ID" value="MCF5056018.1"/>
    <property type="molecule type" value="Genomic_DNA"/>
</dbReference>
<feature type="transmembrane region" description="Helical" evidence="1">
    <location>
        <begin position="278"/>
        <end position="297"/>
    </location>
</feature>
<keyword evidence="1" id="KW-0472">Membrane</keyword>
<feature type="transmembrane region" description="Helical" evidence="1">
    <location>
        <begin position="69"/>
        <end position="91"/>
    </location>
</feature>
<feature type="transmembrane region" description="Helical" evidence="1">
    <location>
        <begin position="206"/>
        <end position="223"/>
    </location>
</feature>
<organism evidence="3 4">
    <name type="scientific">Pseudomonas proteolytica</name>
    <dbReference type="NCBI Taxonomy" id="219574"/>
    <lineage>
        <taxon>Bacteria</taxon>
        <taxon>Pseudomonadati</taxon>
        <taxon>Pseudomonadota</taxon>
        <taxon>Gammaproteobacteria</taxon>
        <taxon>Pseudomonadales</taxon>
        <taxon>Pseudomonadaceae</taxon>
        <taxon>Pseudomonas</taxon>
    </lineage>
</organism>
<keyword evidence="3" id="KW-0808">Transferase</keyword>
<gene>
    <name evidence="3" type="ORF">GIW75_03375</name>
</gene>
<comment type="caution">
    <text evidence="3">The sequence shown here is derived from an EMBL/GenBank/DDBJ whole genome shotgun (WGS) entry which is preliminary data.</text>
</comment>
<feature type="transmembrane region" description="Helical" evidence="1">
    <location>
        <begin position="163"/>
        <end position="186"/>
    </location>
</feature>
<keyword evidence="1" id="KW-1133">Transmembrane helix</keyword>
<evidence type="ECO:0000313" key="3">
    <source>
        <dbReference type="EMBL" id="MCF5056018.1"/>
    </source>
</evidence>
<dbReference type="Pfam" id="PF01757">
    <property type="entry name" value="Acyl_transf_3"/>
    <property type="match status" value="1"/>
</dbReference>
<sequence>MGFLRLFLALSVIAGHSNTPVFGFWGVSGWYAVNAFFVISGFYMAMVLNEKYKDLSSVTFYKSRIFRLFPTYYVGLILALVVSYSAISIHFDTLSIGSKIYFILQNIFIVGQDLAYVFCVGTSTGVCAHPVAMTINPPAWSLAVELGFYLIAPFILKSAKKTYLFFAVGCIYLLLLNGVSFPTSALSLLGEWLAPVGAANSPVFNYYFYPSSFIFFGGGALAYHLSKRVSEPSYFLSIATVLALAFTTTVMPFWHLLFFAISIPVVFKYTKSNRVDRLVGELSYPAYILHFPILLFLKEYSVSHPQYFTFVNLGTLVAIISCCLGLVVYHLVDKRVDSYRHSRDFLSARVNEGDGRYLMFSRALVLAYFLFPAIVIGGIYASQAELRAVPSKSALSLTDQNWLNGVSRNGDGFVVEDKRANIKKYTVGTVVKFSNGELRTIVRVVGSSPYLNVYLDGPALDGSVVGFPQEIEIVK</sequence>
<dbReference type="PANTHER" id="PTHR23028:SF53">
    <property type="entry name" value="ACYL_TRANSF_3 DOMAIN-CONTAINING PROTEIN"/>
    <property type="match status" value="1"/>
</dbReference>
<accession>A0AAW4ZXR5</accession>
<keyword evidence="1" id="KW-0812">Transmembrane</keyword>
<keyword evidence="3" id="KW-0012">Acyltransferase</keyword>
<evidence type="ECO:0000256" key="1">
    <source>
        <dbReference type="SAM" id="Phobius"/>
    </source>
</evidence>
<name>A0AAW4ZXR5_9PSED</name>
<proteinExistence type="predicted"/>
<dbReference type="InterPro" id="IPR050879">
    <property type="entry name" value="Acyltransferase_3"/>
</dbReference>
<protein>
    <submittedName>
        <fullName evidence="3">Acyltransferase family protein</fullName>
    </submittedName>
</protein>
<reference evidence="3 4" key="1">
    <citation type="submission" date="2019-11" db="EMBL/GenBank/DDBJ databases">
        <title>Epiphytic Pseudomonas syringae from cherry orchards.</title>
        <authorList>
            <person name="Hulin M.T."/>
        </authorList>
    </citation>
    <scope>NUCLEOTIDE SEQUENCE [LARGE SCALE GENOMIC DNA]</scope>
    <source>
        <strain evidence="3 4">PA-6-9F</strain>
    </source>
</reference>
<feature type="transmembrane region" description="Helical" evidence="1">
    <location>
        <begin position="309"/>
        <end position="332"/>
    </location>
</feature>
<feature type="transmembrane region" description="Helical" evidence="1">
    <location>
        <begin position="139"/>
        <end position="156"/>
    </location>
</feature>
<dbReference type="InterPro" id="IPR002656">
    <property type="entry name" value="Acyl_transf_3_dom"/>
</dbReference>
<dbReference type="PANTHER" id="PTHR23028">
    <property type="entry name" value="ACETYLTRANSFERASE"/>
    <property type="match status" value="1"/>
</dbReference>
<keyword evidence="4" id="KW-1185">Reference proteome</keyword>
<dbReference type="RefSeq" id="WP_236298992.1">
    <property type="nucleotide sequence ID" value="NZ_WKEB01000021.1"/>
</dbReference>
<evidence type="ECO:0000313" key="4">
    <source>
        <dbReference type="Proteomes" id="UP000814172"/>
    </source>
</evidence>
<feature type="transmembrane region" description="Helical" evidence="1">
    <location>
        <begin position="363"/>
        <end position="382"/>
    </location>
</feature>
<dbReference type="Proteomes" id="UP000814172">
    <property type="component" value="Unassembled WGS sequence"/>
</dbReference>
<evidence type="ECO:0000259" key="2">
    <source>
        <dbReference type="Pfam" id="PF01757"/>
    </source>
</evidence>
<dbReference type="GO" id="GO:0016020">
    <property type="term" value="C:membrane"/>
    <property type="evidence" value="ECO:0007669"/>
    <property type="project" value="TreeGrafter"/>
</dbReference>
<dbReference type="AlphaFoldDB" id="A0AAW4ZXR5"/>
<dbReference type="GO" id="GO:0000271">
    <property type="term" value="P:polysaccharide biosynthetic process"/>
    <property type="evidence" value="ECO:0007669"/>
    <property type="project" value="TreeGrafter"/>
</dbReference>
<dbReference type="GO" id="GO:0016747">
    <property type="term" value="F:acyltransferase activity, transferring groups other than amino-acyl groups"/>
    <property type="evidence" value="ECO:0007669"/>
    <property type="project" value="InterPro"/>
</dbReference>
<feature type="transmembrane region" description="Helical" evidence="1">
    <location>
        <begin position="30"/>
        <end position="48"/>
    </location>
</feature>
<feature type="domain" description="Acyltransferase 3" evidence="2">
    <location>
        <begin position="3"/>
        <end position="324"/>
    </location>
</feature>
<feature type="transmembrane region" description="Helical" evidence="1">
    <location>
        <begin position="235"/>
        <end position="266"/>
    </location>
</feature>